<protein>
    <submittedName>
        <fullName evidence="1">Uncharacterized protein</fullName>
    </submittedName>
</protein>
<dbReference type="AlphaFoldDB" id="A0A2A6B475"/>
<accession>A0A8R1UJT2</accession>
<reference evidence="1" key="2">
    <citation type="submission" date="2022-06" db="UniProtKB">
        <authorList>
            <consortium name="EnsemblMetazoa"/>
        </authorList>
    </citation>
    <scope>IDENTIFICATION</scope>
    <source>
        <strain evidence="1">PS312</strain>
    </source>
</reference>
<organism evidence="1 2">
    <name type="scientific">Pristionchus pacificus</name>
    <name type="common">Parasitic nematode worm</name>
    <dbReference type="NCBI Taxonomy" id="54126"/>
    <lineage>
        <taxon>Eukaryota</taxon>
        <taxon>Metazoa</taxon>
        <taxon>Ecdysozoa</taxon>
        <taxon>Nematoda</taxon>
        <taxon>Chromadorea</taxon>
        <taxon>Rhabditida</taxon>
        <taxon>Rhabditina</taxon>
        <taxon>Diplogasteromorpha</taxon>
        <taxon>Diplogasteroidea</taxon>
        <taxon>Neodiplogasteridae</taxon>
        <taxon>Pristionchus</taxon>
    </lineage>
</organism>
<evidence type="ECO:0000313" key="2">
    <source>
        <dbReference type="Proteomes" id="UP000005239"/>
    </source>
</evidence>
<dbReference type="PANTHER" id="PTHR21479">
    <property type="match status" value="1"/>
</dbReference>
<gene>
    <name evidence="1" type="primary">WBGene00115089</name>
</gene>
<reference evidence="2" key="1">
    <citation type="journal article" date="2008" name="Nat. Genet.">
        <title>The Pristionchus pacificus genome provides a unique perspective on nematode lifestyle and parasitism.</title>
        <authorList>
            <person name="Dieterich C."/>
            <person name="Clifton S.W."/>
            <person name="Schuster L.N."/>
            <person name="Chinwalla A."/>
            <person name="Delehaunty K."/>
            <person name="Dinkelacker I."/>
            <person name="Fulton L."/>
            <person name="Fulton R."/>
            <person name="Godfrey J."/>
            <person name="Minx P."/>
            <person name="Mitreva M."/>
            <person name="Roeseler W."/>
            <person name="Tian H."/>
            <person name="Witte H."/>
            <person name="Yang S.P."/>
            <person name="Wilson R.K."/>
            <person name="Sommer R.J."/>
        </authorList>
    </citation>
    <scope>NUCLEOTIDE SEQUENCE [LARGE SCALE GENOMIC DNA]</scope>
    <source>
        <strain evidence="2">PS312</strain>
    </source>
</reference>
<dbReference type="Proteomes" id="UP000005239">
    <property type="component" value="Unassembled WGS sequence"/>
</dbReference>
<evidence type="ECO:0000313" key="1">
    <source>
        <dbReference type="EnsemblMetazoa" id="PPA25535.1"/>
    </source>
</evidence>
<accession>A0A2A6B475</accession>
<dbReference type="PANTHER" id="PTHR21479:SF22">
    <property type="entry name" value="PROTEIN CBG07241"/>
    <property type="match status" value="1"/>
</dbReference>
<name>A0A2A6B475_PRIPA</name>
<dbReference type="EnsemblMetazoa" id="PPA25535.1">
    <property type="protein sequence ID" value="PPA25535.1"/>
    <property type="gene ID" value="WBGene00115089"/>
</dbReference>
<keyword evidence="2" id="KW-1185">Reference proteome</keyword>
<proteinExistence type="predicted"/>
<sequence length="173" mass="19109">MTKLLSLISSLLLSVNASIESFISVSGNLVCPNRTNFTATIRLMESDSSVNDFGAQYVKRANKITASHSSVSFVSAAVLHDGWLDYDLEPFIQIIHDCIDEDEREKDVEEKLSFCIGLPIVTTTEEYFPLGDLDLSLTTADLPFGSHQKNCHDYGTMVYAQRGNRLVLLGGIN</sequence>